<feature type="transmembrane region" description="Helical" evidence="17">
    <location>
        <begin position="219"/>
        <end position="238"/>
    </location>
</feature>
<feature type="transmembrane region" description="Helical" evidence="17">
    <location>
        <begin position="250"/>
        <end position="276"/>
    </location>
</feature>
<dbReference type="GO" id="GO:0005886">
    <property type="term" value="C:plasma membrane"/>
    <property type="evidence" value="ECO:0007669"/>
    <property type="project" value="TreeGrafter"/>
</dbReference>
<dbReference type="InterPro" id="IPR013121">
    <property type="entry name" value="Fe_red_NAD-bd_6"/>
</dbReference>
<dbReference type="SUPFAM" id="SSF52343">
    <property type="entry name" value="Ferredoxin reductase-like, C-terminal NADP-linked domain"/>
    <property type="match status" value="1"/>
</dbReference>
<dbReference type="AlphaFoldDB" id="A0A1G4KKT7"/>
<dbReference type="GO" id="GO:0000293">
    <property type="term" value="F:ferric-chelate reductase activity"/>
    <property type="evidence" value="ECO:0007669"/>
    <property type="project" value="UniProtKB-ARBA"/>
</dbReference>
<evidence type="ECO:0000256" key="13">
    <source>
        <dbReference type="ARBA" id="ARBA00023004"/>
    </source>
</evidence>
<dbReference type="Pfam" id="PF08022">
    <property type="entry name" value="FAD_binding_8"/>
    <property type="match status" value="1"/>
</dbReference>
<proteinExistence type="inferred from homology"/>
<dbReference type="GO" id="GO:0006879">
    <property type="term" value="P:intracellular iron ion homeostasis"/>
    <property type="evidence" value="ECO:0007669"/>
    <property type="project" value="TreeGrafter"/>
</dbReference>
<keyword evidence="13" id="KW-0408">Iron</keyword>
<feature type="transmembrane region" description="Helical" evidence="17">
    <location>
        <begin position="151"/>
        <end position="174"/>
    </location>
</feature>
<evidence type="ECO:0000256" key="4">
    <source>
        <dbReference type="ARBA" id="ARBA00022448"/>
    </source>
</evidence>
<evidence type="ECO:0000256" key="3">
    <source>
        <dbReference type="ARBA" id="ARBA00006278"/>
    </source>
</evidence>
<evidence type="ECO:0000256" key="8">
    <source>
        <dbReference type="ARBA" id="ARBA00022827"/>
    </source>
</evidence>
<feature type="domain" description="FAD-binding FR-type" evidence="18">
    <location>
        <begin position="397"/>
        <end position="518"/>
    </location>
</feature>
<feature type="transmembrane region" description="Helical" evidence="17">
    <location>
        <begin position="361"/>
        <end position="380"/>
    </location>
</feature>
<keyword evidence="20" id="KW-1185">Reference proteome</keyword>
<keyword evidence="9" id="KW-0521">NADP</keyword>
<evidence type="ECO:0000256" key="12">
    <source>
        <dbReference type="ARBA" id="ARBA00023002"/>
    </source>
</evidence>
<evidence type="ECO:0000313" key="19">
    <source>
        <dbReference type="EMBL" id="SCV05108.1"/>
    </source>
</evidence>
<dbReference type="CDD" id="cd06186">
    <property type="entry name" value="NOX_Duox_like_FAD_NADP"/>
    <property type="match status" value="1"/>
</dbReference>
<name>A0A1G4KKT7_9SACH</name>
<dbReference type="GO" id="GO:0006826">
    <property type="term" value="P:iron ion transport"/>
    <property type="evidence" value="ECO:0007669"/>
    <property type="project" value="TreeGrafter"/>
</dbReference>
<keyword evidence="11 17" id="KW-1133">Transmembrane helix</keyword>
<protein>
    <submittedName>
        <fullName evidence="19">LANO_0H00210g1_1</fullName>
    </submittedName>
</protein>
<dbReference type="InterPro" id="IPR013112">
    <property type="entry name" value="FAD-bd_8"/>
</dbReference>
<evidence type="ECO:0000256" key="17">
    <source>
        <dbReference type="SAM" id="Phobius"/>
    </source>
</evidence>
<evidence type="ECO:0000256" key="2">
    <source>
        <dbReference type="ARBA" id="ARBA00004141"/>
    </source>
</evidence>
<organism evidence="19 20">
    <name type="scientific">Lachancea nothofagi CBS 11611</name>
    <dbReference type="NCBI Taxonomy" id="1266666"/>
    <lineage>
        <taxon>Eukaryota</taxon>
        <taxon>Fungi</taxon>
        <taxon>Dikarya</taxon>
        <taxon>Ascomycota</taxon>
        <taxon>Saccharomycotina</taxon>
        <taxon>Saccharomycetes</taxon>
        <taxon>Saccharomycetales</taxon>
        <taxon>Saccharomycetaceae</taxon>
        <taxon>Lachancea</taxon>
    </lineage>
</organism>
<keyword evidence="5" id="KW-0349">Heme</keyword>
<comment type="cofactor">
    <cofactor evidence="1">
        <name>FAD</name>
        <dbReference type="ChEBI" id="CHEBI:57692"/>
    </cofactor>
</comment>
<dbReference type="PROSITE" id="PS51384">
    <property type="entry name" value="FAD_FR"/>
    <property type="match status" value="1"/>
</dbReference>
<keyword evidence="12" id="KW-0560">Oxidoreductase</keyword>
<evidence type="ECO:0000256" key="14">
    <source>
        <dbReference type="ARBA" id="ARBA00023065"/>
    </source>
</evidence>
<keyword evidence="4" id="KW-0813">Transport</keyword>
<feature type="transmembrane region" description="Helical" evidence="17">
    <location>
        <begin position="386"/>
        <end position="404"/>
    </location>
</feature>
<gene>
    <name evidence="19" type="ORF">LANO_0H00210G</name>
</gene>
<keyword evidence="15 17" id="KW-0472">Membrane</keyword>
<evidence type="ECO:0000256" key="5">
    <source>
        <dbReference type="ARBA" id="ARBA00022617"/>
    </source>
</evidence>
<dbReference type="SFLD" id="SFLDS00052">
    <property type="entry name" value="Ferric_Reductase_Domain"/>
    <property type="match status" value="1"/>
</dbReference>
<dbReference type="Pfam" id="PF08030">
    <property type="entry name" value="NAD_binding_6"/>
    <property type="match status" value="1"/>
</dbReference>
<dbReference type="Proteomes" id="UP000189911">
    <property type="component" value="Chromosome H"/>
</dbReference>
<reference evidence="20" key="1">
    <citation type="submission" date="2016-03" db="EMBL/GenBank/DDBJ databases">
        <authorList>
            <person name="Devillers Hugo."/>
        </authorList>
    </citation>
    <scope>NUCLEOTIDE SEQUENCE [LARGE SCALE GENOMIC DNA]</scope>
</reference>
<evidence type="ECO:0000256" key="7">
    <source>
        <dbReference type="ARBA" id="ARBA00022692"/>
    </source>
</evidence>
<keyword evidence="10" id="KW-0249">Electron transport</keyword>
<dbReference type="InterPro" id="IPR017927">
    <property type="entry name" value="FAD-bd_FR_type"/>
</dbReference>
<accession>A0A1G4KKT7</accession>
<dbReference type="InterPro" id="IPR039261">
    <property type="entry name" value="FNR_nucleotide-bd"/>
</dbReference>
<keyword evidence="8" id="KW-0274">FAD</keyword>
<evidence type="ECO:0000256" key="15">
    <source>
        <dbReference type="ARBA" id="ARBA00023136"/>
    </source>
</evidence>
<dbReference type="PANTHER" id="PTHR32361">
    <property type="entry name" value="FERRIC/CUPRIC REDUCTASE TRANSMEMBRANE COMPONENT"/>
    <property type="match status" value="1"/>
</dbReference>
<dbReference type="OrthoDB" id="167398at2759"/>
<dbReference type="InterPro" id="IPR013130">
    <property type="entry name" value="Fe3_Rdtase_TM_dom"/>
</dbReference>
<keyword evidence="16" id="KW-0325">Glycoprotein</keyword>
<dbReference type="Pfam" id="PF01794">
    <property type="entry name" value="Ferric_reduct"/>
    <property type="match status" value="1"/>
</dbReference>
<keyword evidence="5" id="KW-0479">Metal-binding</keyword>
<dbReference type="EMBL" id="LT598447">
    <property type="protein sequence ID" value="SCV05108.1"/>
    <property type="molecule type" value="Genomic_DNA"/>
</dbReference>
<comment type="similarity">
    <text evidence="3">Belongs to the ferric reductase (FRE) family.</text>
</comment>
<evidence type="ECO:0000256" key="10">
    <source>
        <dbReference type="ARBA" id="ARBA00022982"/>
    </source>
</evidence>
<evidence type="ECO:0000256" key="1">
    <source>
        <dbReference type="ARBA" id="ARBA00001974"/>
    </source>
</evidence>
<sequence length="672" mass="76973">MTNVLRYVALSLHSTPVPLSLQVLMTCVSESDRFLWKYNDEPESSYYSKACGSYLPYMQTAMNCYVSYIGEAERSTEEHLIDYQKLCNTVGDSNLSVAEFLAIWRNGTQLLQKNGSVSLVEPLTSPITLPSQDVSASLKYVYYTFYNFSAAFNFSVIINAMIGLFIVLATWANYSRANGIFVRFVRSKLLVPAIFNTTHQSECKVLPFYKSILPTRGEAIAVAAFLLVNGVLALYNYPLVNSQMDSKLFFLIRCVANRTGGLSFGLIPASILLAGRNNLIQKLTGMPYSSCIFFHKWVARTMTLYASIHALLWTIYGTIRLRTSFWYFFANFSYWRWGAYATIAAIILIFHSIHSLKAKQYEIFLVVHITLVIIFLVGCLKHCAEFGWLGWIYIAIGMWAWDRFGRIWRLLFKFGGYKNAYAQVVSTQDELFRITIPCVDQKNFGFFPGCYAFIYFQNRKWFWQSHPFTLMKAGENIEIIVRAKKGLTRELFRSLPTNGTRLPLRIALEGPYGHEAPLKTYTNTLLVTSGAGIPGPLSYLQKATENAPHFEHFSFVWIVPTEAFLETMQEAISRVCEKLREAHCEARFNIHVYVTRPQGLAPLKWLPREIKLNRFKPNIQNLVQDFCETCCGSTAVLSCANSSLDDLVRRYVSDEIFKRGHRIDYYDELQVW</sequence>
<evidence type="ECO:0000256" key="9">
    <source>
        <dbReference type="ARBA" id="ARBA00022857"/>
    </source>
</evidence>
<evidence type="ECO:0000256" key="16">
    <source>
        <dbReference type="ARBA" id="ARBA00023180"/>
    </source>
</evidence>
<evidence type="ECO:0000259" key="18">
    <source>
        <dbReference type="PROSITE" id="PS51384"/>
    </source>
</evidence>
<keyword evidence="7 17" id="KW-0812">Transmembrane</keyword>
<feature type="transmembrane region" description="Helical" evidence="17">
    <location>
        <begin position="325"/>
        <end position="349"/>
    </location>
</feature>
<comment type="subcellular location">
    <subcellularLocation>
        <location evidence="2">Membrane</location>
        <topology evidence="2">Multi-pass membrane protein</topology>
    </subcellularLocation>
</comment>
<feature type="transmembrane region" description="Helical" evidence="17">
    <location>
        <begin position="297"/>
        <end position="319"/>
    </location>
</feature>
<evidence type="ECO:0000313" key="20">
    <source>
        <dbReference type="Proteomes" id="UP000189911"/>
    </source>
</evidence>
<dbReference type="GO" id="GO:0015677">
    <property type="term" value="P:copper ion import"/>
    <property type="evidence" value="ECO:0007669"/>
    <property type="project" value="TreeGrafter"/>
</dbReference>
<dbReference type="SFLD" id="SFLDG01168">
    <property type="entry name" value="Ferric_reductase_subgroup_(FRE"/>
    <property type="match status" value="1"/>
</dbReference>
<dbReference type="Gene3D" id="3.40.50.80">
    <property type="entry name" value="Nucleotide-binding domain of ferredoxin-NADP reductase (FNR) module"/>
    <property type="match status" value="1"/>
</dbReference>
<keyword evidence="6" id="KW-0285">Flavoprotein</keyword>
<evidence type="ECO:0000256" key="11">
    <source>
        <dbReference type="ARBA" id="ARBA00022989"/>
    </source>
</evidence>
<dbReference type="InterPro" id="IPR051410">
    <property type="entry name" value="Ferric/Cupric_Reductase"/>
</dbReference>
<evidence type="ECO:0000256" key="6">
    <source>
        <dbReference type="ARBA" id="ARBA00022630"/>
    </source>
</evidence>
<dbReference type="PANTHER" id="PTHR32361:SF9">
    <property type="entry name" value="FERRIC REDUCTASE TRANSMEMBRANE COMPONENT 3-RELATED"/>
    <property type="match status" value="1"/>
</dbReference>
<keyword evidence="14" id="KW-0406">Ion transport</keyword>